<evidence type="ECO:0000256" key="1">
    <source>
        <dbReference type="ARBA" id="ARBA00004141"/>
    </source>
</evidence>
<evidence type="ECO:0000313" key="7">
    <source>
        <dbReference type="EMBL" id="SEH56184.1"/>
    </source>
</evidence>
<name>A0A1H6J3I8_MAGFU</name>
<dbReference type="GO" id="GO:0022857">
    <property type="term" value="F:transmembrane transporter activity"/>
    <property type="evidence" value="ECO:0007669"/>
    <property type="project" value="InterPro"/>
</dbReference>
<evidence type="ECO:0000256" key="2">
    <source>
        <dbReference type="ARBA" id="ARBA00022692"/>
    </source>
</evidence>
<feature type="transmembrane region" description="Helical" evidence="5">
    <location>
        <begin position="321"/>
        <end position="338"/>
    </location>
</feature>
<dbReference type="Pfam" id="PF07690">
    <property type="entry name" value="MFS_1"/>
    <property type="match status" value="1"/>
</dbReference>
<keyword evidence="3 5" id="KW-1133">Transmembrane helix</keyword>
<dbReference type="PROSITE" id="PS50850">
    <property type="entry name" value="MFS"/>
    <property type="match status" value="1"/>
</dbReference>
<dbReference type="InterPro" id="IPR020846">
    <property type="entry name" value="MFS_dom"/>
</dbReference>
<feature type="transmembrane region" description="Helical" evidence="5">
    <location>
        <begin position="185"/>
        <end position="206"/>
    </location>
</feature>
<evidence type="ECO:0000259" key="6">
    <source>
        <dbReference type="PROSITE" id="PS50850"/>
    </source>
</evidence>
<dbReference type="Gene3D" id="1.20.1250.20">
    <property type="entry name" value="MFS general substrate transporter like domains"/>
    <property type="match status" value="1"/>
</dbReference>
<feature type="transmembrane region" description="Helical" evidence="5">
    <location>
        <begin position="218"/>
        <end position="237"/>
    </location>
</feature>
<protein>
    <submittedName>
        <fullName evidence="7">Major Facilitator Superfamily protein</fullName>
    </submittedName>
</protein>
<sequence>MTSHGHDNTQPIPRVMQTSPATLSSFGLVVLVTGQLLTQLDFSIVNVALDRIGDSLGTDATGLVLVVASYGLSFATLLGTGGRLGDRYGRKRLFLIGATGFCVASMLCGLATSLVPMLAGRLLQGAFGALLMPQILATIHATMHGSRHSRAVGIYTAVAGLSVVIGQVVGGWLVSADLFGLGWRLGFFVNLPVCILVVGFGLALIPETQGAGAPSMDAAGMVLFALFLLCLLLPVSLGSDWPMMRWLIVGLAPVGIALWRVESRREAEGGTPLLPPSLMRAPMAMTGFLAEAAVTFCYASYLFVTALCLQSEIDFSPLRSGESFCGLGALFFLGSLVSKPLGKRLGNHRAFALGAGLTAVGTLATAWLIGAFGPLLGVVHIIAASSLVGLGNAFMLTSAYRIALSHVEKHHAGEASVALTTIQQGCFALGTAFAGAVYAGLLPTGYATAFAGAGLSLCVLLAVVAVVVVWPSSATSRRGP</sequence>
<feature type="transmembrane region" description="Helical" evidence="5">
    <location>
        <begin position="447"/>
        <end position="470"/>
    </location>
</feature>
<dbReference type="Proteomes" id="UP000182983">
    <property type="component" value="Unassembled WGS sequence"/>
</dbReference>
<feature type="transmembrane region" description="Helical" evidence="5">
    <location>
        <begin position="60"/>
        <end position="81"/>
    </location>
</feature>
<dbReference type="GO" id="GO:0016020">
    <property type="term" value="C:membrane"/>
    <property type="evidence" value="ECO:0007669"/>
    <property type="project" value="UniProtKB-SubCell"/>
</dbReference>
<dbReference type="EMBL" id="FNWO01000014">
    <property type="protein sequence ID" value="SEH56184.1"/>
    <property type="molecule type" value="Genomic_DNA"/>
</dbReference>
<feature type="transmembrane region" description="Helical" evidence="5">
    <location>
        <begin position="350"/>
        <end position="369"/>
    </location>
</feature>
<dbReference type="CDD" id="cd17321">
    <property type="entry name" value="MFS_MMR_MDR_like"/>
    <property type="match status" value="1"/>
</dbReference>
<feature type="domain" description="Major facilitator superfamily (MFS) profile" evidence="6">
    <location>
        <begin position="27"/>
        <end position="474"/>
    </location>
</feature>
<dbReference type="InterPro" id="IPR036259">
    <property type="entry name" value="MFS_trans_sf"/>
</dbReference>
<keyword evidence="2 5" id="KW-0812">Transmembrane</keyword>
<evidence type="ECO:0000256" key="4">
    <source>
        <dbReference type="ARBA" id="ARBA00023136"/>
    </source>
</evidence>
<comment type="subcellular location">
    <subcellularLocation>
        <location evidence="1">Membrane</location>
        <topology evidence="1">Multi-pass membrane protein</topology>
    </subcellularLocation>
</comment>
<feature type="transmembrane region" description="Helical" evidence="5">
    <location>
        <begin position="122"/>
        <end position="140"/>
    </location>
</feature>
<dbReference type="AlphaFoldDB" id="A0A1H6J3I8"/>
<dbReference type="Gene3D" id="1.20.1720.10">
    <property type="entry name" value="Multidrug resistance protein D"/>
    <property type="match status" value="1"/>
</dbReference>
<evidence type="ECO:0000313" key="8">
    <source>
        <dbReference type="Proteomes" id="UP000182983"/>
    </source>
</evidence>
<feature type="transmembrane region" description="Helical" evidence="5">
    <location>
        <begin position="21"/>
        <end position="40"/>
    </location>
</feature>
<feature type="transmembrane region" description="Helical" evidence="5">
    <location>
        <begin position="243"/>
        <end position="261"/>
    </location>
</feature>
<keyword evidence="4 5" id="KW-0472">Membrane</keyword>
<feature type="transmembrane region" description="Helical" evidence="5">
    <location>
        <begin position="281"/>
        <end position="301"/>
    </location>
</feature>
<dbReference type="SUPFAM" id="SSF103473">
    <property type="entry name" value="MFS general substrate transporter"/>
    <property type="match status" value="1"/>
</dbReference>
<accession>A0A1H6J3I8</accession>
<evidence type="ECO:0000256" key="5">
    <source>
        <dbReference type="SAM" id="Phobius"/>
    </source>
</evidence>
<evidence type="ECO:0000256" key="3">
    <source>
        <dbReference type="ARBA" id="ARBA00022989"/>
    </source>
</evidence>
<dbReference type="PANTHER" id="PTHR42718">
    <property type="entry name" value="MAJOR FACILITATOR SUPERFAMILY MULTIDRUG TRANSPORTER MFSC"/>
    <property type="match status" value="1"/>
</dbReference>
<dbReference type="InterPro" id="IPR011701">
    <property type="entry name" value="MFS"/>
</dbReference>
<feature type="transmembrane region" description="Helical" evidence="5">
    <location>
        <begin position="375"/>
        <end position="396"/>
    </location>
</feature>
<gene>
    <name evidence="7" type="ORF">SAMN04244559_02951</name>
</gene>
<organism evidence="7 8">
    <name type="scientific">Magnetospirillum fulvum</name>
    <name type="common">Rhodospirillum fulvum</name>
    <dbReference type="NCBI Taxonomy" id="1082"/>
    <lineage>
        <taxon>Bacteria</taxon>
        <taxon>Pseudomonadati</taxon>
        <taxon>Pseudomonadota</taxon>
        <taxon>Alphaproteobacteria</taxon>
        <taxon>Rhodospirillales</taxon>
        <taxon>Rhodospirillaceae</taxon>
        <taxon>Magnetospirillum</taxon>
    </lineage>
</organism>
<keyword evidence="8" id="KW-1185">Reference proteome</keyword>
<feature type="transmembrane region" description="Helical" evidence="5">
    <location>
        <begin position="417"/>
        <end position="441"/>
    </location>
</feature>
<reference evidence="8" key="1">
    <citation type="submission" date="2016-10" db="EMBL/GenBank/DDBJ databases">
        <authorList>
            <person name="Varghese N."/>
            <person name="Submissions S."/>
        </authorList>
    </citation>
    <scope>NUCLEOTIDE SEQUENCE [LARGE SCALE GENOMIC DNA]</scope>
    <source>
        <strain evidence="8">DSM 13234</strain>
    </source>
</reference>
<feature type="transmembrane region" description="Helical" evidence="5">
    <location>
        <begin position="93"/>
        <end position="116"/>
    </location>
</feature>
<proteinExistence type="predicted"/>
<dbReference type="PANTHER" id="PTHR42718:SF39">
    <property type="entry name" value="ACTINORHODIN TRANSPORTER-RELATED"/>
    <property type="match status" value="1"/>
</dbReference>
<feature type="transmembrane region" description="Helical" evidence="5">
    <location>
        <begin position="152"/>
        <end position="173"/>
    </location>
</feature>